<dbReference type="EMBL" id="MU071591">
    <property type="protein sequence ID" value="KAF5825960.1"/>
    <property type="molecule type" value="Genomic_DNA"/>
</dbReference>
<proteinExistence type="predicted"/>
<dbReference type="Proteomes" id="UP000815325">
    <property type="component" value="Unassembled WGS sequence"/>
</dbReference>
<keyword evidence="2" id="KW-1185">Reference proteome</keyword>
<sequence>MSSSLHILTRVLCQDWLVFESGQAMNDGLLDSPFDIRLPKVEGYRREVQICVLMAFRNRGLLRPKWSNISHMAETRKVVVSKSEIKRCCATFTWRHGLSDACLSSSACTRCLAKAGIHACMSSGPNSMCARAAAAAAAKGREKSGRALQCVLELVTQVMFSLCVQDTWALENSHWHAAHEAFLQTQKETNEHMKDGVLTRLTQGQSPLSPAYIRDTKNGNPVWRFMVPEGWLVGGYLSPFSLDRERIYPVWRFMVPEGAPEAAAPRGLGDGAYTPLKGARRVVAVVGTAHVKGIVREWSQAVEEEGGVDQQEKRWPRTVAQLLQC</sequence>
<gene>
    <name evidence="1" type="ORF">DUNSADRAFT_5649</name>
</gene>
<organism evidence="1 2">
    <name type="scientific">Dunaliella salina</name>
    <name type="common">Green alga</name>
    <name type="synonym">Protococcus salinus</name>
    <dbReference type="NCBI Taxonomy" id="3046"/>
    <lineage>
        <taxon>Eukaryota</taxon>
        <taxon>Viridiplantae</taxon>
        <taxon>Chlorophyta</taxon>
        <taxon>core chlorophytes</taxon>
        <taxon>Chlorophyceae</taxon>
        <taxon>CS clade</taxon>
        <taxon>Chlamydomonadales</taxon>
        <taxon>Dunaliellaceae</taxon>
        <taxon>Dunaliella</taxon>
    </lineage>
</organism>
<evidence type="ECO:0000313" key="1">
    <source>
        <dbReference type="EMBL" id="KAF5825960.1"/>
    </source>
</evidence>
<accession>A0ABQ7FU64</accession>
<evidence type="ECO:0000313" key="2">
    <source>
        <dbReference type="Proteomes" id="UP000815325"/>
    </source>
</evidence>
<name>A0ABQ7FU64_DUNSA</name>
<reference evidence="1" key="1">
    <citation type="submission" date="2017-08" db="EMBL/GenBank/DDBJ databases">
        <authorList>
            <person name="Polle J.E."/>
            <person name="Barry K."/>
            <person name="Cushman J."/>
            <person name="Schmutz J."/>
            <person name="Tran D."/>
            <person name="Hathwaick L.T."/>
            <person name="Yim W.C."/>
            <person name="Jenkins J."/>
            <person name="Mckie-Krisberg Z.M."/>
            <person name="Prochnik S."/>
            <person name="Lindquist E."/>
            <person name="Dockter R.B."/>
            <person name="Adam C."/>
            <person name="Molina H."/>
            <person name="Bunkerborg J."/>
            <person name="Jin E."/>
            <person name="Buchheim M."/>
            <person name="Magnuson J."/>
        </authorList>
    </citation>
    <scope>NUCLEOTIDE SEQUENCE</scope>
    <source>
        <strain evidence="1">CCAP 19/18</strain>
    </source>
</reference>
<comment type="caution">
    <text evidence="1">The sequence shown here is derived from an EMBL/GenBank/DDBJ whole genome shotgun (WGS) entry which is preliminary data.</text>
</comment>
<protein>
    <submittedName>
        <fullName evidence="1">Uncharacterized protein</fullName>
    </submittedName>
</protein>